<sequence>QKQVSNGVERLRSSPAFPLPLFLRYVMAKAGAPNPNPPACMGGAAGPTVELIDQMAGCEAGPPRARACPPALNWTVSGSNRLAATAFTSRFLFVILVASMVALASLVLYCSVPTACGRSWPASLEPLYGFIGQQLLRCRTGPGCVGCRSLGGCRFVSPPRCLPEAITMQLLRPVVPDCNFCRNLTAVPRRSNLDPAEFQRESSTLARVPVVVTDVCTAPASAEEEHCQFFPYKSEFANLGQVFAMPEAQARMEPGYVGWSNCSPRVAASSAPTIPGRTSCPASPRPRHRLGVMGSPNYGAHICTCDDVGHVSWQGAGRGRKRWDLMPPLECSYQCQPISVVVIALDTTLWYHGTRILDGDMSIAIGADNAAGLCQDGQRRRLCERELSCWRCGLCSFGVSIGAARRLGGLARRSELALRQTHEVLRQLGPDCGRQFRIVHMDTIGDQILDRALSHIGDKGLFTQELDAALLSGQVQLVVHSLKDLPTPVPDGLAVPCILRRELPRDALVLHPRHVEAGVKDLAGLPPGSPPPLAQLSRAHPGLRFQSVRGNLGTRWRKLNAQECGLDGLILAEAGLVRMGWTDRIACSLQHCLPAVGQGALAVQCRDDDQDTVRLLRPLLHRDSFLEVRGRSLMGLCAVFSGAGQCQFVRLVSARLVSASLCRLVSASLLVWRERSLSARPGRWVLVPLGVRSVCVGGAGERRRPRLVISCEAHGVAGVAVRDASIVEVFDEAPGRLSDALARTFGEEEAGADVGESDVDAVRQSAEATEGGGGGGRQRQSPESSRVSEASSGCTIPEPDGRDRPPSGA</sequence>
<comment type="similarity">
    <text evidence="1">Belongs to the HMBS family.</text>
</comment>
<feature type="transmembrane region" description="Helical" evidence="6">
    <location>
        <begin position="91"/>
        <end position="109"/>
    </location>
</feature>
<dbReference type="NCBIfam" id="TIGR00212">
    <property type="entry name" value="hemC"/>
    <property type="match status" value="1"/>
</dbReference>
<evidence type="ECO:0000256" key="2">
    <source>
        <dbReference type="ARBA" id="ARBA00012655"/>
    </source>
</evidence>
<keyword evidence="6" id="KW-0472">Membrane</keyword>
<keyword evidence="4" id="KW-0627">Porphyrin biosynthesis</keyword>
<evidence type="ECO:0000256" key="1">
    <source>
        <dbReference type="ARBA" id="ARBA00005638"/>
    </source>
</evidence>
<dbReference type="GO" id="GO:0005737">
    <property type="term" value="C:cytoplasm"/>
    <property type="evidence" value="ECO:0007669"/>
    <property type="project" value="TreeGrafter"/>
</dbReference>
<protein>
    <recommendedName>
        <fullName evidence="2">hydroxymethylbilane synthase</fullName>
        <ecNumber evidence="2">2.5.1.61</ecNumber>
    </recommendedName>
</protein>
<evidence type="ECO:0000256" key="3">
    <source>
        <dbReference type="ARBA" id="ARBA00022679"/>
    </source>
</evidence>
<keyword evidence="6" id="KW-0812">Transmembrane</keyword>
<dbReference type="PRINTS" id="PR00151">
    <property type="entry name" value="PORPHBDMNASE"/>
</dbReference>
<dbReference type="EC" id="2.5.1.61" evidence="2"/>
<organism evidence="8 9">
    <name type="scientific">Macrostomum lignano</name>
    <dbReference type="NCBI Taxonomy" id="282301"/>
    <lineage>
        <taxon>Eukaryota</taxon>
        <taxon>Metazoa</taxon>
        <taxon>Spiralia</taxon>
        <taxon>Lophotrochozoa</taxon>
        <taxon>Platyhelminthes</taxon>
        <taxon>Rhabditophora</taxon>
        <taxon>Macrostomorpha</taxon>
        <taxon>Macrostomida</taxon>
        <taxon>Macrostomidae</taxon>
        <taxon>Macrostomum</taxon>
    </lineage>
</organism>
<dbReference type="PANTHER" id="PTHR11557:SF0">
    <property type="entry name" value="PORPHOBILINOGEN DEAMINASE"/>
    <property type="match status" value="1"/>
</dbReference>
<dbReference type="Pfam" id="PF01379">
    <property type="entry name" value="Porphobil_deam"/>
    <property type="match status" value="1"/>
</dbReference>
<feature type="compositionally biased region" description="Low complexity" evidence="5">
    <location>
        <begin position="781"/>
        <end position="792"/>
    </location>
</feature>
<evidence type="ECO:0000313" key="8">
    <source>
        <dbReference type="Proteomes" id="UP000095280"/>
    </source>
</evidence>
<dbReference type="InterPro" id="IPR000860">
    <property type="entry name" value="HemC"/>
</dbReference>
<dbReference type="Proteomes" id="UP000095280">
    <property type="component" value="Unplaced"/>
</dbReference>
<keyword evidence="3" id="KW-0808">Transferase</keyword>
<dbReference type="WBParaSite" id="maker-unitig_26823-snap-gene-0.2-mRNA-1">
    <property type="protein sequence ID" value="maker-unitig_26823-snap-gene-0.2-mRNA-1"/>
    <property type="gene ID" value="maker-unitig_26823-snap-gene-0.2"/>
</dbReference>
<evidence type="ECO:0000256" key="6">
    <source>
        <dbReference type="SAM" id="Phobius"/>
    </source>
</evidence>
<dbReference type="AlphaFoldDB" id="A0A1I8FAC1"/>
<reference evidence="9" key="1">
    <citation type="submission" date="2016-11" db="UniProtKB">
        <authorList>
            <consortium name="WormBaseParasite"/>
        </authorList>
    </citation>
    <scope>IDENTIFICATION</scope>
</reference>
<feature type="compositionally biased region" description="Basic and acidic residues" evidence="5">
    <location>
        <begin position="799"/>
        <end position="809"/>
    </location>
</feature>
<dbReference type="GO" id="GO:0006783">
    <property type="term" value="P:heme biosynthetic process"/>
    <property type="evidence" value="ECO:0007669"/>
    <property type="project" value="TreeGrafter"/>
</dbReference>
<evidence type="ECO:0000313" key="9">
    <source>
        <dbReference type="WBParaSite" id="maker-unitig_26823-snap-gene-0.2-mRNA-1"/>
    </source>
</evidence>
<name>A0A1I8FAC1_9PLAT</name>
<proteinExistence type="inferred from homology"/>
<feature type="compositionally biased region" description="Acidic residues" evidence="5">
    <location>
        <begin position="748"/>
        <end position="759"/>
    </location>
</feature>
<dbReference type="GO" id="GO:0004418">
    <property type="term" value="F:hydroxymethylbilane synthase activity"/>
    <property type="evidence" value="ECO:0007669"/>
    <property type="project" value="UniProtKB-EC"/>
</dbReference>
<keyword evidence="6" id="KW-1133">Transmembrane helix</keyword>
<dbReference type="InterPro" id="IPR022417">
    <property type="entry name" value="Porphobilin_deaminase_N"/>
</dbReference>
<dbReference type="SUPFAM" id="SSF53850">
    <property type="entry name" value="Periplasmic binding protein-like II"/>
    <property type="match status" value="1"/>
</dbReference>
<dbReference type="PANTHER" id="PTHR11557">
    <property type="entry name" value="PORPHOBILINOGEN DEAMINASE"/>
    <property type="match status" value="1"/>
</dbReference>
<evidence type="ECO:0000259" key="7">
    <source>
        <dbReference type="Pfam" id="PF01379"/>
    </source>
</evidence>
<feature type="domain" description="Porphobilinogen deaminase N-terminal" evidence="7">
    <location>
        <begin position="411"/>
        <end position="612"/>
    </location>
</feature>
<evidence type="ECO:0000256" key="5">
    <source>
        <dbReference type="SAM" id="MobiDB-lite"/>
    </source>
</evidence>
<evidence type="ECO:0000256" key="4">
    <source>
        <dbReference type="ARBA" id="ARBA00023244"/>
    </source>
</evidence>
<keyword evidence="8" id="KW-1185">Reference proteome</keyword>
<accession>A0A1I8FAC1</accession>
<dbReference type="Gene3D" id="3.40.190.10">
    <property type="entry name" value="Periplasmic binding protein-like II"/>
    <property type="match status" value="2"/>
</dbReference>
<feature type="region of interest" description="Disordered" evidence="5">
    <location>
        <begin position="748"/>
        <end position="809"/>
    </location>
</feature>